<dbReference type="InterPro" id="IPR023214">
    <property type="entry name" value="HAD_sf"/>
</dbReference>
<keyword evidence="5" id="KW-1185">Reference proteome</keyword>
<evidence type="ECO:0000256" key="3">
    <source>
        <dbReference type="ARBA" id="ARBA00022842"/>
    </source>
</evidence>
<comment type="caution">
    <text evidence="4">The sequence shown here is derived from an EMBL/GenBank/DDBJ whole genome shotgun (WGS) entry which is preliminary data.</text>
</comment>
<dbReference type="Gene3D" id="1.20.1440.100">
    <property type="entry name" value="SG protein - dephosphorylation function"/>
    <property type="match status" value="1"/>
</dbReference>
<dbReference type="Pfam" id="PF12710">
    <property type="entry name" value="HAD"/>
    <property type="match status" value="1"/>
</dbReference>
<dbReference type="NCBIfam" id="TIGR01490">
    <property type="entry name" value="HAD-SF-IB-hyp1"/>
    <property type="match status" value="1"/>
</dbReference>
<evidence type="ECO:0000313" key="4">
    <source>
        <dbReference type="EMBL" id="MFH0266564.1"/>
    </source>
</evidence>
<accession>A0ABW7IYF0</accession>
<keyword evidence="2 4" id="KW-0378">Hydrolase</keyword>
<dbReference type="InterPro" id="IPR006385">
    <property type="entry name" value="HAD_hydro_SerB1"/>
</dbReference>
<protein>
    <submittedName>
        <fullName evidence="4">HAD family hydrolase</fullName>
    </submittedName>
</protein>
<dbReference type="RefSeq" id="WP_394608282.1">
    <property type="nucleotide sequence ID" value="NZ_JBIHSN010000003.1"/>
</dbReference>
<evidence type="ECO:0000256" key="2">
    <source>
        <dbReference type="ARBA" id="ARBA00022801"/>
    </source>
</evidence>
<organism evidence="4 5">
    <name type="scientific">Vibrio rumoiensis</name>
    <dbReference type="NCBI Taxonomy" id="76258"/>
    <lineage>
        <taxon>Bacteria</taxon>
        <taxon>Pseudomonadati</taxon>
        <taxon>Pseudomonadota</taxon>
        <taxon>Gammaproteobacteria</taxon>
        <taxon>Vibrionales</taxon>
        <taxon>Vibrionaceae</taxon>
        <taxon>Vibrio</taxon>
    </lineage>
</organism>
<dbReference type="CDD" id="cd02612">
    <property type="entry name" value="HAD_PGPPase"/>
    <property type="match status" value="1"/>
</dbReference>
<evidence type="ECO:0000313" key="5">
    <source>
        <dbReference type="Proteomes" id="UP001607151"/>
    </source>
</evidence>
<proteinExistence type="predicted"/>
<gene>
    <name evidence="4" type="ORF">ACGRQ9_14040</name>
</gene>
<dbReference type="Proteomes" id="UP001607151">
    <property type="component" value="Unassembled WGS sequence"/>
</dbReference>
<sequence>MTKPLYVFDMDETLIDADCAMLWNAFLVRKGIITDADFLEQDKHLMSLYAQGKMDMKDYLEFSIAPLTNLPVEEVNQLVEECVVEEVLAKQFAQSKALIEKLKQQQVQMVIISASASFLVSVVGRHLGITHALGIDLMTKQGCYTPEISGTPSYREGKVVRLKEWIESQAGCFSEIHFYTDSINDLPLCEFADFAYLVNPCPALKAHSNQEDWQVLEWRV</sequence>
<dbReference type="InterPro" id="IPR036412">
    <property type="entry name" value="HAD-like_sf"/>
</dbReference>
<dbReference type="InterPro" id="IPR050582">
    <property type="entry name" value="HAD-like_SerB"/>
</dbReference>
<dbReference type="Gene3D" id="3.40.50.1000">
    <property type="entry name" value="HAD superfamily/HAD-like"/>
    <property type="match status" value="1"/>
</dbReference>
<dbReference type="GO" id="GO:0016787">
    <property type="term" value="F:hydrolase activity"/>
    <property type="evidence" value="ECO:0007669"/>
    <property type="project" value="UniProtKB-KW"/>
</dbReference>
<keyword evidence="1" id="KW-0479">Metal-binding</keyword>
<dbReference type="PANTHER" id="PTHR43344">
    <property type="entry name" value="PHOSPHOSERINE PHOSPHATASE"/>
    <property type="match status" value="1"/>
</dbReference>
<keyword evidence="3" id="KW-0460">Magnesium</keyword>
<reference evidence="4 5" key="1">
    <citation type="submission" date="2024-10" db="EMBL/GenBank/DDBJ databases">
        <authorList>
            <person name="Yibar A."/>
            <person name="Saticioglu I.B."/>
            <person name="Duman M."/>
            <person name="Ajmi N."/>
            <person name="Gurler F."/>
            <person name="Ay H."/>
            <person name="Onuk E."/>
            <person name="Guler S."/>
            <person name="Romalde J.L."/>
        </authorList>
    </citation>
    <scope>NUCLEOTIDE SEQUENCE [LARGE SCALE GENOMIC DNA]</scope>
    <source>
        <strain evidence="4 5">14-MA-B</strain>
    </source>
</reference>
<dbReference type="NCBIfam" id="TIGR01488">
    <property type="entry name" value="HAD-SF-IB"/>
    <property type="match status" value="1"/>
</dbReference>
<dbReference type="SUPFAM" id="SSF56784">
    <property type="entry name" value="HAD-like"/>
    <property type="match status" value="1"/>
</dbReference>
<dbReference type="EMBL" id="JBIHSN010000003">
    <property type="protein sequence ID" value="MFH0266564.1"/>
    <property type="molecule type" value="Genomic_DNA"/>
</dbReference>
<evidence type="ECO:0000256" key="1">
    <source>
        <dbReference type="ARBA" id="ARBA00022723"/>
    </source>
</evidence>
<dbReference type="PANTHER" id="PTHR43344:SF13">
    <property type="entry name" value="PHOSPHATASE RV3661-RELATED"/>
    <property type="match status" value="1"/>
</dbReference>
<name>A0ABW7IYF0_9VIBR</name>